<dbReference type="SMART" id="SM00100">
    <property type="entry name" value="cNMP"/>
    <property type="match status" value="1"/>
</dbReference>
<gene>
    <name evidence="6" type="ORF">FYJ78_01115</name>
</gene>
<proteinExistence type="predicted"/>
<evidence type="ECO:0000256" key="3">
    <source>
        <dbReference type="ARBA" id="ARBA00023163"/>
    </source>
</evidence>
<dbReference type="AlphaFoldDB" id="A0A6I2UU61"/>
<dbReference type="SUPFAM" id="SSF46785">
    <property type="entry name" value="Winged helix' DNA-binding domain"/>
    <property type="match status" value="1"/>
</dbReference>
<dbReference type="PANTHER" id="PTHR24567:SF74">
    <property type="entry name" value="HTH-TYPE TRANSCRIPTIONAL REGULATOR ARCR"/>
    <property type="match status" value="1"/>
</dbReference>
<protein>
    <submittedName>
        <fullName evidence="6">Crp/Fnr family transcriptional regulator</fullName>
    </submittedName>
</protein>
<dbReference type="PROSITE" id="PS50042">
    <property type="entry name" value="CNMP_BINDING_3"/>
    <property type="match status" value="1"/>
</dbReference>
<dbReference type="InterPro" id="IPR018490">
    <property type="entry name" value="cNMP-bd_dom_sf"/>
</dbReference>
<feature type="domain" description="HTH crp-type" evidence="5">
    <location>
        <begin position="144"/>
        <end position="217"/>
    </location>
</feature>
<dbReference type="CDD" id="cd00038">
    <property type="entry name" value="CAP_ED"/>
    <property type="match status" value="1"/>
</dbReference>
<dbReference type="PROSITE" id="PS00042">
    <property type="entry name" value="HTH_CRP_1"/>
    <property type="match status" value="1"/>
</dbReference>
<dbReference type="InterPro" id="IPR018335">
    <property type="entry name" value="Tscrpt_reg_HTH_Crp-type_CS"/>
</dbReference>
<name>A0A6I2UU61_9FIRM</name>
<organism evidence="6 7">
    <name type="scientific">Selenomonas montiformis</name>
    <dbReference type="NCBI Taxonomy" id="2652285"/>
    <lineage>
        <taxon>Bacteria</taxon>
        <taxon>Bacillati</taxon>
        <taxon>Bacillota</taxon>
        <taxon>Negativicutes</taxon>
        <taxon>Selenomonadales</taxon>
        <taxon>Selenomonadaceae</taxon>
        <taxon>Selenomonas</taxon>
    </lineage>
</organism>
<dbReference type="InterPro" id="IPR036390">
    <property type="entry name" value="WH_DNA-bd_sf"/>
</dbReference>
<keyword evidence="1" id="KW-0805">Transcription regulation</keyword>
<dbReference type="InterPro" id="IPR000595">
    <property type="entry name" value="cNMP-bd_dom"/>
</dbReference>
<dbReference type="Pfam" id="PF13545">
    <property type="entry name" value="HTH_Crp_2"/>
    <property type="match status" value="1"/>
</dbReference>
<accession>A0A6I2UU61</accession>
<dbReference type="PROSITE" id="PS51063">
    <property type="entry name" value="HTH_CRP_2"/>
    <property type="match status" value="1"/>
</dbReference>
<evidence type="ECO:0000313" key="7">
    <source>
        <dbReference type="Proteomes" id="UP000430222"/>
    </source>
</evidence>
<evidence type="ECO:0000259" key="5">
    <source>
        <dbReference type="PROSITE" id="PS51063"/>
    </source>
</evidence>
<dbReference type="Proteomes" id="UP000430222">
    <property type="component" value="Unassembled WGS sequence"/>
</dbReference>
<feature type="domain" description="Cyclic nucleotide-binding" evidence="4">
    <location>
        <begin position="32"/>
        <end position="113"/>
    </location>
</feature>
<dbReference type="CDD" id="cd00092">
    <property type="entry name" value="HTH_CRP"/>
    <property type="match status" value="1"/>
</dbReference>
<evidence type="ECO:0000313" key="6">
    <source>
        <dbReference type="EMBL" id="MSV23809.1"/>
    </source>
</evidence>
<dbReference type="InterPro" id="IPR036388">
    <property type="entry name" value="WH-like_DNA-bd_sf"/>
</dbReference>
<dbReference type="GO" id="GO:0003700">
    <property type="term" value="F:DNA-binding transcription factor activity"/>
    <property type="evidence" value="ECO:0007669"/>
    <property type="project" value="InterPro"/>
</dbReference>
<dbReference type="InterPro" id="IPR050397">
    <property type="entry name" value="Env_Response_Regulators"/>
</dbReference>
<keyword evidence="3" id="KW-0804">Transcription</keyword>
<reference evidence="6 7" key="1">
    <citation type="submission" date="2019-08" db="EMBL/GenBank/DDBJ databases">
        <title>In-depth cultivation of the pig gut microbiome towards novel bacterial diversity and tailored functional studies.</title>
        <authorList>
            <person name="Wylensek D."/>
            <person name="Hitch T.C.A."/>
            <person name="Clavel T."/>
        </authorList>
    </citation>
    <scope>NUCLEOTIDE SEQUENCE [LARGE SCALE GENOMIC DNA]</scope>
    <source>
        <strain evidence="7">WCA-380-WT-3B3</strain>
    </source>
</reference>
<dbReference type="Pfam" id="PF00027">
    <property type="entry name" value="cNMP_binding"/>
    <property type="match status" value="1"/>
</dbReference>
<dbReference type="EMBL" id="VUNL01000001">
    <property type="protein sequence ID" value="MSV23809.1"/>
    <property type="molecule type" value="Genomic_DNA"/>
</dbReference>
<dbReference type="Gene3D" id="1.10.10.10">
    <property type="entry name" value="Winged helix-like DNA-binding domain superfamily/Winged helix DNA-binding domain"/>
    <property type="match status" value="1"/>
</dbReference>
<evidence type="ECO:0000256" key="2">
    <source>
        <dbReference type="ARBA" id="ARBA00023125"/>
    </source>
</evidence>
<sequence>MEDRNRAEGQAQTESLVRPFYEVPGKVVMLHDGEYLFHEGDKARYFYIVRSGQIFITKYAMSGKVLSLRLAARGSLIGELPLYEKNPVYIFNAVAQSASEVYAIEFPILQSYLEKKPVLAVNLLKVMGAHMRKQHSKFRDLLLYGKKGALYSTLIRLANSYGKEIDGGILISVPLTNQELANYSATARESLNRMLSELRRADVIEYRGHFIFIKDMDYLRDAIQCENCGREICNIE</sequence>
<keyword evidence="2" id="KW-0238">DNA-binding</keyword>
<evidence type="ECO:0000256" key="1">
    <source>
        <dbReference type="ARBA" id="ARBA00023015"/>
    </source>
</evidence>
<keyword evidence="7" id="KW-1185">Reference proteome</keyword>
<dbReference type="SMART" id="SM00419">
    <property type="entry name" value="HTH_CRP"/>
    <property type="match status" value="1"/>
</dbReference>
<dbReference type="InterPro" id="IPR014710">
    <property type="entry name" value="RmlC-like_jellyroll"/>
</dbReference>
<dbReference type="InterPro" id="IPR012318">
    <property type="entry name" value="HTH_CRP"/>
</dbReference>
<dbReference type="GO" id="GO:0003677">
    <property type="term" value="F:DNA binding"/>
    <property type="evidence" value="ECO:0007669"/>
    <property type="project" value="UniProtKB-KW"/>
</dbReference>
<dbReference type="SUPFAM" id="SSF51206">
    <property type="entry name" value="cAMP-binding domain-like"/>
    <property type="match status" value="1"/>
</dbReference>
<dbReference type="GO" id="GO:0005829">
    <property type="term" value="C:cytosol"/>
    <property type="evidence" value="ECO:0007669"/>
    <property type="project" value="TreeGrafter"/>
</dbReference>
<dbReference type="PANTHER" id="PTHR24567">
    <property type="entry name" value="CRP FAMILY TRANSCRIPTIONAL REGULATORY PROTEIN"/>
    <property type="match status" value="1"/>
</dbReference>
<dbReference type="Gene3D" id="2.60.120.10">
    <property type="entry name" value="Jelly Rolls"/>
    <property type="match status" value="1"/>
</dbReference>
<comment type="caution">
    <text evidence="6">The sequence shown here is derived from an EMBL/GenBank/DDBJ whole genome shotgun (WGS) entry which is preliminary data.</text>
</comment>
<evidence type="ECO:0000259" key="4">
    <source>
        <dbReference type="PROSITE" id="PS50042"/>
    </source>
</evidence>